<dbReference type="EMBL" id="VSSQ01074031">
    <property type="protein sequence ID" value="MPN25006.1"/>
    <property type="molecule type" value="Genomic_DNA"/>
</dbReference>
<protein>
    <submittedName>
        <fullName evidence="2">Uncharacterized protein</fullName>
    </submittedName>
</protein>
<reference evidence="2" key="1">
    <citation type="submission" date="2019-08" db="EMBL/GenBank/DDBJ databases">
        <authorList>
            <person name="Kucharzyk K."/>
            <person name="Murdoch R.W."/>
            <person name="Higgins S."/>
            <person name="Loffler F."/>
        </authorList>
    </citation>
    <scope>NUCLEOTIDE SEQUENCE</scope>
</reference>
<gene>
    <name evidence="2" type="ORF">SDC9_172413</name>
</gene>
<evidence type="ECO:0000256" key="1">
    <source>
        <dbReference type="SAM" id="MobiDB-lite"/>
    </source>
</evidence>
<evidence type="ECO:0000313" key="2">
    <source>
        <dbReference type="EMBL" id="MPN25006.1"/>
    </source>
</evidence>
<name>A0A645GFR7_9ZZZZ</name>
<accession>A0A645GFR7</accession>
<proteinExistence type="predicted"/>
<comment type="caution">
    <text evidence="2">The sequence shown here is derived from an EMBL/GenBank/DDBJ whole genome shotgun (WGS) entry which is preliminary data.</text>
</comment>
<dbReference type="AlphaFoldDB" id="A0A645GFR7"/>
<sequence>MTSHSASSQAFSSSSGVSARALKPSTQTTRSSFFRRSCSWPWPTSMPMTWVAPACSRQSVKPPVLWPTSRQRKPLTLRPVAASAPSSLSPPREMYLASAASSSCSSAPAGMSSPFLATFFQGASGVRRHSTPEAIRRWAWERVAA</sequence>
<organism evidence="2">
    <name type="scientific">bioreactor metagenome</name>
    <dbReference type="NCBI Taxonomy" id="1076179"/>
    <lineage>
        <taxon>unclassified sequences</taxon>
        <taxon>metagenomes</taxon>
        <taxon>ecological metagenomes</taxon>
    </lineage>
</organism>
<feature type="region of interest" description="Disordered" evidence="1">
    <location>
        <begin position="1"/>
        <end position="34"/>
    </location>
</feature>